<gene>
    <name evidence="3" type="ORF">Pla8534_35330</name>
</gene>
<dbReference type="SUPFAM" id="SSF63829">
    <property type="entry name" value="Calcium-dependent phosphotriesterase"/>
    <property type="match status" value="1"/>
</dbReference>
<dbReference type="KEGG" id="lcre:Pla8534_35330"/>
<dbReference type="PROSITE" id="PS50176">
    <property type="entry name" value="ARM_REPEAT"/>
    <property type="match status" value="1"/>
</dbReference>
<dbReference type="SMART" id="SM00564">
    <property type="entry name" value="PQQ"/>
    <property type="match status" value="3"/>
</dbReference>
<protein>
    <recommendedName>
        <fullName evidence="2">Pyrrolo-quinoline quinone repeat domain-containing protein</fullName>
    </recommendedName>
</protein>
<dbReference type="EMBL" id="CP036433">
    <property type="protein sequence ID" value="QDU95716.1"/>
    <property type="molecule type" value="Genomic_DNA"/>
</dbReference>
<evidence type="ECO:0000259" key="2">
    <source>
        <dbReference type="Pfam" id="PF13360"/>
    </source>
</evidence>
<evidence type="ECO:0000256" key="1">
    <source>
        <dbReference type="SAM" id="SignalP"/>
    </source>
</evidence>
<feature type="signal peptide" evidence="1">
    <location>
        <begin position="1"/>
        <end position="28"/>
    </location>
</feature>
<evidence type="ECO:0000313" key="3">
    <source>
        <dbReference type="EMBL" id="QDU95716.1"/>
    </source>
</evidence>
<dbReference type="Gene3D" id="1.25.10.10">
    <property type="entry name" value="Leucine-rich Repeat Variant"/>
    <property type="match status" value="1"/>
</dbReference>
<evidence type="ECO:0000313" key="4">
    <source>
        <dbReference type="Proteomes" id="UP000317648"/>
    </source>
</evidence>
<dbReference type="Proteomes" id="UP000317648">
    <property type="component" value="Chromosome"/>
</dbReference>
<proteinExistence type="predicted"/>
<dbReference type="InterPro" id="IPR018391">
    <property type="entry name" value="PQQ_b-propeller_rpt"/>
</dbReference>
<dbReference type="InterPro" id="IPR002372">
    <property type="entry name" value="PQQ_rpt_dom"/>
</dbReference>
<feature type="domain" description="Pyrrolo-quinoline quinone repeat" evidence="2">
    <location>
        <begin position="300"/>
        <end position="424"/>
    </location>
</feature>
<dbReference type="InterPro" id="IPR000225">
    <property type="entry name" value="Armadillo"/>
</dbReference>
<dbReference type="SUPFAM" id="SSF48371">
    <property type="entry name" value="ARM repeat"/>
    <property type="match status" value="1"/>
</dbReference>
<organism evidence="3 4">
    <name type="scientific">Lignipirellula cremea</name>
    <dbReference type="NCBI Taxonomy" id="2528010"/>
    <lineage>
        <taxon>Bacteria</taxon>
        <taxon>Pseudomonadati</taxon>
        <taxon>Planctomycetota</taxon>
        <taxon>Planctomycetia</taxon>
        <taxon>Pirellulales</taxon>
        <taxon>Pirellulaceae</taxon>
        <taxon>Lignipirellula</taxon>
    </lineage>
</organism>
<name>A0A518DV49_9BACT</name>
<dbReference type="Pfam" id="PF13360">
    <property type="entry name" value="PQQ_2"/>
    <property type="match status" value="1"/>
</dbReference>
<dbReference type="OrthoDB" id="264813at2"/>
<keyword evidence="1" id="KW-0732">Signal</keyword>
<dbReference type="InterPro" id="IPR015943">
    <property type="entry name" value="WD40/YVTN_repeat-like_dom_sf"/>
</dbReference>
<dbReference type="InterPro" id="IPR011989">
    <property type="entry name" value="ARM-like"/>
</dbReference>
<accession>A0A518DV49</accession>
<dbReference type="AlphaFoldDB" id="A0A518DV49"/>
<keyword evidence="4" id="KW-1185">Reference proteome</keyword>
<dbReference type="Gene3D" id="2.130.10.10">
    <property type="entry name" value="YVTN repeat-like/Quinoprotein amine dehydrogenase"/>
    <property type="match status" value="1"/>
</dbReference>
<dbReference type="InterPro" id="IPR016024">
    <property type="entry name" value="ARM-type_fold"/>
</dbReference>
<reference evidence="3 4" key="1">
    <citation type="submission" date="2019-02" db="EMBL/GenBank/DDBJ databases">
        <title>Deep-cultivation of Planctomycetes and their phenomic and genomic characterization uncovers novel biology.</title>
        <authorList>
            <person name="Wiegand S."/>
            <person name="Jogler M."/>
            <person name="Boedeker C."/>
            <person name="Pinto D."/>
            <person name="Vollmers J."/>
            <person name="Rivas-Marin E."/>
            <person name="Kohn T."/>
            <person name="Peeters S.H."/>
            <person name="Heuer A."/>
            <person name="Rast P."/>
            <person name="Oberbeckmann S."/>
            <person name="Bunk B."/>
            <person name="Jeske O."/>
            <person name="Meyerdierks A."/>
            <person name="Storesund J.E."/>
            <person name="Kallscheuer N."/>
            <person name="Luecker S."/>
            <person name="Lage O.M."/>
            <person name="Pohl T."/>
            <person name="Merkel B.J."/>
            <person name="Hornburger P."/>
            <person name="Mueller R.-W."/>
            <person name="Bruemmer F."/>
            <person name="Labrenz M."/>
            <person name="Spormann A.M."/>
            <person name="Op den Camp H."/>
            <person name="Overmann J."/>
            <person name="Amann R."/>
            <person name="Jetten M.S.M."/>
            <person name="Mascher T."/>
            <person name="Medema M.H."/>
            <person name="Devos D.P."/>
            <person name="Kaster A.-K."/>
            <person name="Ovreas L."/>
            <person name="Rohde M."/>
            <person name="Galperin M.Y."/>
            <person name="Jogler C."/>
        </authorList>
    </citation>
    <scope>NUCLEOTIDE SEQUENCE [LARGE SCALE GENOMIC DNA]</scope>
    <source>
        <strain evidence="3 4">Pla85_3_4</strain>
    </source>
</reference>
<sequence length="547" mass="59640" precursor="true">MRFVLLISGLAAGFGLAALLAASTPVVGAEPADGVEIYRTTLIKHGFLPTTAGALDYLRRIELDEKQQERITALVHQMGDRNYRRREAATHELTLLPAPNRELTRAIESENPEIRWRAKLVVQKNQHDSSAMLTAALKLVAHDPSGAGLEDLLPALPWCQAAHMRLAAQAAMLAVAAPQDYPRLKELLTSGEPAERVAAFYVLSQKLPAEEHDLLRAVLKQSDDQVVLAAAKMLADIGDRASLPALIRLLESPDDGVRVDAIGALRAFTGQYFAYQPHKPPAEQVSHLTQWRDWLAEHGADAELRFPLGQFRDGRGDLGGNTLVATGSAGKVLELDPSGKIVWSFDISSWSAEKLPNGNVLIASYASNRVVVVDREGKVVWEMPSINAMTARPLRGGNFLLADFNGNRVIEVNEAKATVWEHKTPDNCFDAFRLPSGNTIFGCPNLVQEVSADGELVREWKIPGRLNGFQPLPNGNLLIANYGEGKITELSPSGKVLWEFAETGPCDVFRLADGGMLVTTSSHVIEVGPDLKVVKEIVKSNYGSARR</sequence>
<dbReference type="RefSeq" id="WP_145054421.1">
    <property type="nucleotide sequence ID" value="NZ_CP036433.1"/>
</dbReference>
<feature type="chain" id="PRO_5022227967" description="Pyrrolo-quinoline quinone repeat domain-containing protein" evidence="1">
    <location>
        <begin position="29"/>
        <end position="547"/>
    </location>
</feature>
<dbReference type="Pfam" id="PF13646">
    <property type="entry name" value="HEAT_2"/>
    <property type="match status" value="1"/>
</dbReference>